<protein>
    <submittedName>
        <fullName evidence="2">Sugar phosphate isomerase/epimerase</fullName>
    </submittedName>
</protein>
<dbReference type="PANTHER" id="PTHR12110:SF21">
    <property type="entry name" value="XYLOSE ISOMERASE-LIKE TIM BARREL DOMAIN-CONTAINING PROTEIN"/>
    <property type="match status" value="1"/>
</dbReference>
<dbReference type="Proteomes" id="UP001418444">
    <property type="component" value="Unassembled WGS sequence"/>
</dbReference>
<dbReference type="Gene3D" id="3.20.20.150">
    <property type="entry name" value="Divalent-metal-dependent TIM barrel enzymes"/>
    <property type="match status" value="1"/>
</dbReference>
<keyword evidence="2" id="KW-0413">Isomerase</keyword>
<dbReference type="GO" id="GO:0016853">
    <property type="term" value="F:isomerase activity"/>
    <property type="evidence" value="ECO:0007669"/>
    <property type="project" value="UniProtKB-KW"/>
</dbReference>
<keyword evidence="3" id="KW-1185">Reference proteome</keyword>
<reference evidence="3" key="1">
    <citation type="journal article" date="2019" name="Int. J. Syst. Evol. Microbiol.">
        <title>The Global Catalogue of Microorganisms (GCM) 10K type strain sequencing project: providing services to taxonomists for standard genome sequencing and annotation.</title>
        <authorList>
            <consortium name="The Broad Institute Genomics Platform"/>
            <consortium name="The Broad Institute Genome Sequencing Center for Infectious Disease"/>
            <person name="Wu L."/>
            <person name="Ma J."/>
        </authorList>
    </citation>
    <scope>NUCLEOTIDE SEQUENCE [LARGE SCALE GENOMIC DNA]</scope>
    <source>
        <strain evidence="3">JCM 16923</strain>
    </source>
</reference>
<evidence type="ECO:0000259" key="1">
    <source>
        <dbReference type="Pfam" id="PF01261"/>
    </source>
</evidence>
<organism evidence="2 3">
    <name type="scientific">Gordonia caeni</name>
    <dbReference type="NCBI Taxonomy" id="1007097"/>
    <lineage>
        <taxon>Bacteria</taxon>
        <taxon>Bacillati</taxon>
        <taxon>Actinomycetota</taxon>
        <taxon>Actinomycetes</taxon>
        <taxon>Mycobacteriales</taxon>
        <taxon>Gordoniaceae</taxon>
        <taxon>Gordonia</taxon>
    </lineage>
</organism>
<proteinExistence type="predicted"/>
<dbReference type="InterPro" id="IPR036237">
    <property type="entry name" value="Xyl_isomerase-like_sf"/>
</dbReference>
<accession>A0ABP7NM72</accession>
<sequence length="289" mass="30950">MPDNGIELFATCWTSAGDVAPLMASEVSPVPVDDRIAAVASTGWAGMGFVQDDLKLLREQIGFDALRTKIADAGLKYTEVEILGDWWETGPRREASDAMRELLFDAAVALDAAHIKIGTAFGDSLDSIDPLVAPLRDLADAAADRGVRVAIEAMPFSMVSTIPMAADLVHAVDRPNCGVLVDSWHVFRAGTPLADLRESLSREIIFGVELDDAAAEVSGTMFEDTRDRRLPCGEGAFDLVGLIQTLHGLGWTGPWGVELISNEHRAKDVVTALRDAHDSALAVISEALS</sequence>
<gene>
    <name evidence="2" type="ORF">GCM10022231_04550</name>
</gene>
<evidence type="ECO:0000313" key="2">
    <source>
        <dbReference type="EMBL" id="GAA3949970.1"/>
    </source>
</evidence>
<comment type="caution">
    <text evidence="2">The sequence shown here is derived from an EMBL/GenBank/DDBJ whole genome shotgun (WGS) entry which is preliminary data.</text>
</comment>
<dbReference type="InterPro" id="IPR050312">
    <property type="entry name" value="IolE/XylAMocC-like"/>
</dbReference>
<evidence type="ECO:0000313" key="3">
    <source>
        <dbReference type="Proteomes" id="UP001418444"/>
    </source>
</evidence>
<dbReference type="InterPro" id="IPR013022">
    <property type="entry name" value="Xyl_isomerase-like_TIM-brl"/>
</dbReference>
<name>A0ABP7NM72_9ACTN</name>
<dbReference type="EMBL" id="BAAAZW010000001">
    <property type="protein sequence ID" value="GAA3949970.1"/>
    <property type="molecule type" value="Genomic_DNA"/>
</dbReference>
<dbReference type="RefSeq" id="WP_344780162.1">
    <property type="nucleotide sequence ID" value="NZ_BAAAZW010000001.1"/>
</dbReference>
<dbReference type="SUPFAM" id="SSF51658">
    <property type="entry name" value="Xylose isomerase-like"/>
    <property type="match status" value="1"/>
</dbReference>
<dbReference type="PANTHER" id="PTHR12110">
    <property type="entry name" value="HYDROXYPYRUVATE ISOMERASE"/>
    <property type="match status" value="1"/>
</dbReference>
<dbReference type="Pfam" id="PF01261">
    <property type="entry name" value="AP_endonuc_2"/>
    <property type="match status" value="1"/>
</dbReference>
<feature type="domain" description="Xylose isomerase-like TIM barrel" evidence="1">
    <location>
        <begin position="37"/>
        <end position="274"/>
    </location>
</feature>